<accession>A0A7V1CZ07</accession>
<organism evidence="1">
    <name type="scientific">Pseudoalteromonas prydzensis</name>
    <dbReference type="NCBI Taxonomy" id="182141"/>
    <lineage>
        <taxon>Bacteria</taxon>
        <taxon>Pseudomonadati</taxon>
        <taxon>Pseudomonadota</taxon>
        <taxon>Gammaproteobacteria</taxon>
        <taxon>Alteromonadales</taxon>
        <taxon>Pseudoalteromonadaceae</taxon>
        <taxon>Pseudoalteromonas</taxon>
    </lineage>
</organism>
<protein>
    <submittedName>
        <fullName evidence="1">YkgJ family cysteine cluster protein</fullName>
    </submittedName>
</protein>
<proteinExistence type="predicted"/>
<dbReference type="AlphaFoldDB" id="A0A7V1CZ07"/>
<dbReference type="Pfam" id="PF03692">
    <property type="entry name" value="CxxCxxCC"/>
    <property type="match status" value="1"/>
</dbReference>
<comment type="caution">
    <text evidence="1">The sequence shown here is derived from an EMBL/GenBank/DDBJ whole genome shotgun (WGS) entry which is preliminary data.</text>
</comment>
<dbReference type="Proteomes" id="UP000886188">
    <property type="component" value="Unassembled WGS sequence"/>
</dbReference>
<name>A0A7V1CZ07_9GAMM</name>
<gene>
    <name evidence="1" type="ORF">ENH88_09370</name>
</gene>
<dbReference type="RefSeq" id="WP_304181917.1">
    <property type="nucleotide sequence ID" value="NZ_DRGM01000099.1"/>
</dbReference>
<sequence>MPHIVHPDENVIIVKNITSAPEPVTCANCQACCCQLEVRIVTDTGVPFHYIEYDKWGSEVMKRADDGWCQALDRNTLMCSIYENRPLVCREFEMASGECITERELAGI</sequence>
<dbReference type="InterPro" id="IPR005358">
    <property type="entry name" value="Puta_zinc/iron-chelating_dom"/>
</dbReference>
<reference evidence="1" key="1">
    <citation type="journal article" date="2020" name="mSystems">
        <title>Genome- and Community-Level Interaction Insights into Carbon Utilization and Element Cycling Functions of Hydrothermarchaeota in Hydrothermal Sediment.</title>
        <authorList>
            <person name="Zhou Z."/>
            <person name="Liu Y."/>
            <person name="Xu W."/>
            <person name="Pan J."/>
            <person name="Luo Z.H."/>
            <person name="Li M."/>
        </authorList>
    </citation>
    <scope>NUCLEOTIDE SEQUENCE [LARGE SCALE GENOMIC DNA]</scope>
    <source>
        <strain evidence="1">HyVt-346</strain>
    </source>
</reference>
<evidence type="ECO:0000313" key="1">
    <source>
        <dbReference type="EMBL" id="HEA16635.1"/>
    </source>
</evidence>
<dbReference type="EMBL" id="DRGM01000099">
    <property type="protein sequence ID" value="HEA16635.1"/>
    <property type="molecule type" value="Genomic_DNA"/>
</dbReference>